<proteinExistence type="predicted"/>
<dbReference type="Proteomes" id="UP000243342">
    <property type="component" value="Unassembled WGS sequence"/>
</dbReference>
<gene>
    <name evidence="3" type="ORF">BIV57_20000</name>
</gene>
<sequence length="85" mass="8712">MTGWTTALATAAGTTAVGLAVTAVWNRLRRGAAAALRPLERSERAGRPGTESEAGGRIRNGIDGSVDGSTVVQAGDVHGDVRARR</sequence>
<evidence type="ECO:0000313" key="4">
    <source>
        <dbReference type="Proteomes" id="UP000243342"/>
    </source>
</evidence>
<feature type="region of interest" description="Disordered" evidence="1">
    <location>
        <begin position="38"/>
        <end position="85"/>
    </location>
</feature>
<reference evidence="3 4" key="1">
    <citation type="submission" date="2016-10" db="EMBL/GenBank/DDBJ databases">
        <title>Genome sequence of Streptomyces gilvigriseus MUSC 26.</title>
        <authorList>
            <person name="Lee L.-H."/>
            <person name="Ser H.-L."/>
        </authorList>
    </citation>
    <scope>NUCLEOTIDE SEQUENCE [LARGE SCALE GENOMIC DNA]</scope>
    <source>
        <strain evidence="3 4">MUSC 26</strain>
    </source>
</reference>
<keyword evidence="2" id="KW-0472">Membrane</keyword>
<evidence type="ECO:0000256" key="1">
    <source>
        <dbReference type="SAM" id="MobiDB-lite"/>
    </source>
</evidence>
<keyword evidence="4" id="KW-1185">Reference proteome</keyword>
<protein>
    <submittedName>
        <fullName evidence="3">Uncharacterized protein</fullName>
    </submittedName>
</protein>
<dbReference type="AlphaFoldDB" id="A0A1J7BAW5"/>
<evidence type="ECO:0000313" key="3">
    <source>
        <dbReference type="EMBL" id="OIV35758.1"/>
    </source>
</evidence>
<organism evidence="3 4">
    <name type="scientific">Mangrovactinospora gilvigrisea</name>
    <dbReference type="NCBI Taxonomy" id="1428644"/>
    <lineage>
        <taxon>Bacteria</taxon>
        <taxon>Bacillati</taxon>
        <taxon>Actinomycetota</taxon>
        <taxon>Actinomycetes</taxon>
        <taxon>Kitasatosporales</taxon>
        <taxon>Streptomycetaceae</taxon>
        <taxon>Mangrovactinospora</taxon>
    </lineage>
</organism>
<accession>A0A1J7BAW5</accession>
<keyword evidence="2" id="KW-0812">Transmembrane</keyword>
<feature type="transmembrane region" description="Helical" evidence="2">
    <location>
        <begin position="6"/>
        <end position="25"/>
    </location>
</feature>
<evidence type="ECO:0000256" key="2">
    <source>
        <dbReference type="SAM" id="Phobius"/>
    </source>
</evidence>
<dbReference type="RefSeq" id="WP_071658302.1">
    <property type="nucleotide sequence ID" value="NZ_MLCF01000132.1"/>
</dbReference>
<dbReference type="STRING" id="1428644.BIV57_20000"/>
<keyword evidence="2" id="KW-1133">Transmembrane helix</keyword>
<name>A0A1J7BAW5_9ACTN</name>
<comment type="caution">
    <text evidence="3">The sequence shown here is derived from an EMBL/GenBank/DDBJ whole genome shotgun (WGS) entry which is preliminary data.</text>
</comment>
<dbReference type="EMBL" id="MLCF01000132">
    <property type="protein sequence ID" value="OIV35758.1"/>
    <property type="molecule type" value="Genomic_DNA"/>
</dbReference>